<protein>
    <submittedName>
        <fullName evidence="4">Unannotated protein</fullName>
    </submittedName>
</protein>
<dbReference type="AlphaFoldDB" id="A0A6J6SX03"/>
<evidence type="ECO:0000259" key="3">
    <source>
        <dbReference type="Pfam" id="PF18755"/>
    </source>
</evidence>
<dbReference type="PANTHER" id="PTHR35149">
    <property type="entry name" value="SLL5132 PROTEIN"/>
    <property type="match status" value="1"/>
</dbReference>
<organism evidence="4">
    <name type="scientific">freshwater metagenome</name>
    <dbReference type="NCBI Taxonomy" id="449393"/>
    <lineage>
        <taxon>unclassified sequences</taxon>
        <taxon>metagenomes</taxon>
        <taxon>ecological metagenomes</taxon>
    </lineage>
</organism>
<dbReference type="PANTHER" id="PTHR35149:SF1">
    <property type="entry name" value="DUF5655 DOMAIN-CONTAINING PROTEIN"/>
    <property type="match status" value="1"/>
</dbReference>
<evidence type="ECO:0000313" key="4">
    <source>
        <dbReference type="EMBL" id="CAB4739223.1"/>
    </source>
</evidence>
<dbReference type="InterPro" id="IPR004919">
    <property type="entry name" value="GmrSD_N"/>
</dbReference>
<reference evidence="4" key="1">
    <citation type="submission" date="2020-05" db="EMBL/GenBank/DDBJ databases">
        <authorList>
            <person name="Chiriac C."/>
            <person name="Salcher M."/>
            <person name="Ghai R."/>
            <person name="Kavagutti S V."/>
        </authorList>
    </citation>
    <scope>NUCLEOTIDE SEQUENCE</scope>
</reference>
<dbReference type="InterPro" id="IPR040843">
    <property type="entry name" value="RAMA"/>
</dbReference>
<sequence length="715" mass="82530">MPQRLLVPLFQRPYVWNEELQWEPLWRDLQNVATRYLENPNSVQQPHFLGAVVFQQLQNPIGDLQQRTVIDGQQRLTTLQIMFDAIHAELVAVGAESPAARIEPLVENGKPFWKDSNPEDRFKVWPTNKDRPAFNEVMGAEHPINYGAMENSDSKLVQAHKFFAKKTEAWLAEAGPDQVMTRAAALEKSAREFLQIVVIDLGAQENAQEIFETLNARGAVLTAADLIKNFIFQRLLEQGTDVEKAYDKHWKMFESSFWEQEVSYGRVKYQRSSLFINHWLVAKTGEDVLAREVFSRFKSYADFESKKTMLELLEQICTSAGVYASIYELGDEREKDLDRTALFAYRLKVLELDVVRPLFLYLVDPDEGQISPAELEKCFEIIESWLVRRMLVRVTGKRYNKLIPEVITEVRKDRINASKVLEGYFKNQQVDSAYWPDDEEVRREVQNLEFYRKIYRSRVRMVFEALEDYARGWKEGKSSNSGMRIRRASYSIEHLMPQSWQSNWPLTSGVTDLERDRLVQSLGNLTLLSTKLNSSVSNGPWMGESGKSAALTEHDVLLLNKRVQDSGKNGWSEELIRARTEELTSMILDIWKVPEGHISKVNRAKEENSQKINVIDLISAGLVQPGQTLYPKMNRYKGRNAQILVDGRIDIEGSIYDSLSLAGSHIRKKNTNGWTFWLVQESPRERMFDLRDRYKEMVGAESSEDLSDDDSEDEE</sequence>
<name>A0A6J6SX03_9ZZZZ</name>
<evidence type="ECO:0000259" key="2">
    <source>
        <dbReference type="Pfam" id="PF07510"/>
    </source>
</evidence>
<dbReference type="InterPro" id="IPR011089">
    <property type="entry name" value="GmrSD_C"/>
</dbReference>
<dbReference type="Pfam" id="PF03235">
    <property type="entry name" value="GmrSD_N"/>
    <property type="match status" value="1"/>
</dbReference>
<evidence type="ECO:0000259" key="1">
    <source>
        <dbReference type="Pfam" id="PF03235"/>
    </source>
</evidence>
<dbReference type="Pfam" id="PF18755">
    <property type="entry name" value="RAMA"/>
    <property type="match status" value="1"/>
</dbReference>
<dbReference type="Pfam" id="PF07510">
    <property type="entry name" value="GmrSD_C"/>
    <property type="match status" value="1"/>
</dbReference>
<feature type="domain" description="RAMA" evidence="3">
    <location>
        <begin position="602"/>
        <end position="694"/>
    </location>
</feature>
<dbReference type="EMBL" id="CAEZZB010000008">
    <property type="protein sequence ID" value="CAB4739223.1"/>
    <property type="molecule type" value="Genomic_DNA"/>
</dbReference>
<gene>
    <name evidence="4" type="ORF">UFOPK2816_00169</name>
</gene>
<proteinExistence type="predicted"/>
<feature type="domain" description="GmrSD restriction endonucleases N-terminal" evidence="1">
    <location>
        <begin position="5"/>
        <end position="232"/>
    </location>
</feature>
<accession>A0A6J6SX03</accession>
<feature type="domain" description="GmrSD restriction endonucleases C-terminal" evidence="2">
    <location>
        <begin position="435"/>
        <end position="585"/>
    </location>
</feature>